<evidence type="ECO:0000256" key="1">
    <source>
        <dbReference type="ARBA" id="ARBA00005725"/>
    </source>
</evidence>
<comment type="similarity">
    <text evidence="1">Belongs to the NmrA-type oxidoreductase family. Isoflavone reductase subfamily.</text>
</comment>
<gene>
    <name evidence="5" type="ORF">B0J15DRAFT_506878</name>
</gene>
<dbReference type="EMBL" id="JAGTJS010000001">
    <property type="protein sequence ID" value="KAH7274826.1"/>
    <property type="molecule type" value="Genomic_DNA"/>
</dbReference>
<dbReference type="GO" id="GO:0016491">
    <property type="term" value="F:oxidoreductase activity"/>
    <property type="evidence" value="ECO:0007669"/>
    <property type="project" value="UniProtKB-KW"/>
</dbReference>
<evidence type="ECO:0000313" key="5">
    <source>
        <dbReference type="EMBL" id="KAH7274826.1"/>
    </source>
</evidence>
<dbReference type="Proteomes" id="UP000736672">
    <property type="component" value="Unassembled WGS sequence"/>
</dbReference>
<dbReference type="SUPFAM" id="SSF51735">
    <property type="entry name" value="NAD(P)-binding Rossmann-fold domains"/>
    <property type="match status" value="1"/>
</dbReference>
<dbReference type="PANTHER" id="PTHR47706:SF4">
    <property type="entry name" value="NMRA-LIKE DOMAIN-CONTAINING PROTEIN"/>
    <property type="match status" value="1"/>
</dbReference>
<evidence type="ECO:0000256" key="3">
    <source>
        <dbReference type="ARBA" id="ARBA00023002"/>
    </source>
</evidence>
<reference evidence="5" key="1">
    <citation type="journal article" date="2021" name="Nat. Commun.">
        <title>Genetic determinants of endophytism in the Arabidopsis root mycobiome.</title>
        <authorList>
            <person name="Mesny F."/>
            <person name="Miyauchi S."/>
            <person name="Thiergart T."/>
            <person name="Pickel B."/>
            <person name="Atanasova L."/>
            <person name="Karlsson M."/>
            <person name="Huettel B."/>
            <person name="Barry K.W."/>
            <person name="Haridas S."/>
            <person name="Chen C."/>
            <person name="Bauer D."/>
            <person name="Andreopoulos W."/>
            <person name="Pangilinan J."/>
            <person name="LaButti K."/>
            <person name="Riley R."/>
            <person name="Lipzen A."/>
            <person name="Clum A."/>
            <person name="Drula E."/>
            <person name="Henrissat B."/>
            <person name="Kohler A."/>
            <person name="Grigoriev I.V."/>
            <person name="Martin F.M."/>
            <person name="Hacquard S."/>
        </authorList>
    </citation>
    <scope>NUCLEOTIDE SEQUENCE</scope>
    <source>
        <strain evidence="5">FSSC 5 MPI-SDFR-AT-0091</strain>
    </source>
</reference>
<dbReference type="Pfam" id="PF05368">
    <property type="entry name" value="NmrA"/>
    <property type="match status" value="1"/>
</dbReference>
<protein>
    <recommendedName>
        <fullName evidence="4">NmrA-like domain-containing protein</fullName>
    </recommendedName>
</protein>
<accession>A0A9P9L6D6</accession>
<evidence type="ECO:0000259" key="4">
    <source>
        <dbReference type="Pfam" id="PF05368"/>
    </source>
</evidence>
<comment type="caution">
    <text evidence="5">The sequence shown here is derived from an EMBL/GenBank/DDBJ whole genome shotgun (WGS) entry which is preliminary data.</text>
</comment>
<feature type="domain" description="NmrA-like" evidence="4">
    <location>
        <begin position="2"/>
        <end position="241"/>
    </location>
</feature>
<dbReference type="PANTHER" id="PTHR47706">
    <property type="entry name" value="NMRA-LIKE FAMILY PROTEIN"/>
    <property type="match status" value="1"/>
</dbReference>
<dbReference type="InterPro" id="IPR045312">
    <property type="entry name" value="PCBER-like"/>
</dbReference>
<proteinExistence type="inferred from homology"/>
<dbReference type="InterPro" id="IPR036291">
    <property type="entry name" value="NAD(P)-bd_dom_sf"/>
</dbReference>
<dbReference type="InterPro" id="IPR051609">
    <property type="entry name" value="NmrA/Isoflavone_reductase-like"/>
</dbReference>
<evidence type="ECO:0000313" key="6">
    <source>
        <dbReference type="Proteomes" id="UP000736672"/>
    </source>
</evidence>
<dbReference type="AlphaFoldDB" id="A0A9P9L6D6"/>
<keyword evidence="3" id="KW-0560">Oxidoreductase</keyword>
<sequence length="338" mass="37479">MKVAIVGATGQTGSVIVKALLESTTPKFEVTALTRPSSLQKPQVLELAKKGVNIVAADLAGSEEELKKALMGIEVVISTIYGASVTAEIPLINAAKAIGVQRYVPCFFATIAPPTGALRLRELKEETFNHIKKIKLPYTIIDVGWWYQVNLPRLPSGRIDYAVMETTDGIAVDGNVPVAFTDLRDVGPYTARIISDPRTVNRMVFAYNEVLTFNQMYEIAEKVSGEKLHRKYVSPSAISGLEIEAQVREWEEKNPAPDSVEFITLSQLQYWHSCCVRGDNTPENAQYLGYLLAKDLYPEFVRTTLETYAKDVLEGRGKKVYEHIQDLPSIKAANKALQ</sequence>
<name>A0A9P9L6D6_FUSSL</name>
<keyword evidence="6" id="KW-1185">Reference proteome</keyword>
<dbReference type="Gene3D" id="3.40.50.720">
    <property type="entry name" value="NAD(P)-binding Rossmann-like Domain"/>
    <property type="match status" value="1"/>
</dbReference>
<dbReference type="InterPro" id="IPR008030">
    <property type="entry name" value="NmrA-like"/>
</dbReference>
<organism evidence="5 6">
    <name type="scientific">Fusarium solani</name>
    <name type="common">Filamentous fungus</name>
    <dbReference type="NCBI Taxonomy" id="169388"/>
    <lineage>
        <taxon>Eukaryota</taxon>
        <taxon>Fungi</taxon>
        <taxon>Dikarya</taxon>
        <taxon>Ascomycota</taxon>
        <taxon>Pezizomycotina</taxon>
        <taxon>Sordariomycetes</taxon>
        <taxon>Hypocreomycetidae</taxon>
        <taxon>Hypocreales</taxon>
        <taxon>Nectriaceae</taxon>
        <taxon>Fusarium</taxon>
        <taxon>Fusarium solani species complex</taxon>
    </lineage>
</organism>
<dbReference type="Gene3D" id="3.90.25.10">
    <property type="entry name" value="UDP-galactose 4-epimerase, domain 1"/>
    <property type="match status" value="1"/>
</dbReference>
<evidence type="ECO:0000256" key="2">
    <source>
        <dbReference type="ARBA" id="ARBA00022857"/>
    </source>
</evidence>
<dbReference type="CDD" id="cd05259">
    <property type="entry name" value="PCBER_SDR_a"/>
    <property type="match status" value="1"/>
</dbReference>
<dbReference type="OrthoDB" id="419598at2759"/>
<keyword evidence="2" id="KW-0521">NADP</keyword>